<feature type="transmembrane region" description="Helical" evidence="5">
    <location>
        <begin position="168"/>
        <end position="187"/>
    </location>
</feature>
<dbReference type="InterPro" id="IPR050367">
    <property type="entry name" value="APC_superfamily"/>
</dbReference>
<feature type="transmembrane region" description="Helical" evidence="5">
    <location>
        <begin position="301"/>
        <end position="321"/>
    </location>
</feature>
<sequence length="487" mass="50076">MSTTDRPATQPTTDGPRGLTGSLGVGSIVFMVVAAAAPLTVIAGTVPLGIAAGNGPAFPTTFALCCVILLLFAVGFCAMSRHIPNAGAFYAYIARGLGRATGTGAAFLALVTYTAVQLAVYGYIGAVVDGLVQHYGGPALPWWLWSIVALGVVAVLGYRHIELSSRVLGTLLVAEVAIVLVLDLVVIGRGGGSAEGLSTALVQPSQVVSGSVGIAIMFAIASFIGFEATAVFRDEARDPNRTIPRATYLALVVIGVFYTLSSWSVVSAWGDTAAVEQATADPGNMIITTITNVLGPVGGDVAQVLLCTSLFAALLSFHNVLARYLFSLGGSGALPAACGRSHPRHASPHVASLTQTLTALVFVVVFAIAGMDPVTQVFAWMAGTATLGVLALMALTCAAVIVFFRRERLDTRLWQTVVAPVLGLAGLLVCLWLTVSNFPTLIGGSAGLAAGIGAILVLAFVFGLFWSRRRPATLPEPTAPAPAADAA</sequence>
<evidence type="ECO:0000256" key="2">
    <source>
        <dbReference type="ARBA" id="ARBA00022692"/>
    </source>
</evidence>
<proteinExistence type="predicted"/>
<organism evidence="7 8">
    <name type="scientific">Pseudonocardia benzenivorans</name>
    <dbReference type="NCBI Taxonomy" id="228005"/>
    <lineage>
        <taxon>Bacteria</taxon>
        <taxon>Bacillati</taxon>
        <taxon>Actinomycetota</taxon>
        <taxon>Actinomycetes</taxon>
        <taxon>Pseudonocardiales</taxon>
        <taxon>Pseudonocardiaceae</taxon>
        <taxon>Pseudonocardia</taxon>
    </lineage>
</organism>
<dbReference type="Gene3D" id="1.20.1740.10">
    <property type="entry name" value="Amino acid/polyamine transporter I"/>
    <property type="match status" value="1"/>
</dbReference>
<keyword evidence="3 5" id="KW-1133">Transmembrane helix</keyword>
<dbReference type="PIRSF" id="PIRSF006060">
    <property type="entry name" value="AA_transporter"/>
    <property type="match status" value="1"/>
</dbReference>
<dbReference type="Proteomes" id="UP001597182">
    <property type="component" value="Unassembled WGS sequence"/>
</dbReference>
<reference evidence="8" key="1">
    <citation type="journal article" date="2019" name="Int. J. Syst. Evol. Microbiol.">
        <title>The Global Catalogue of Microorganisms (GCM) 10K type strain sequencing project: providing services to taxonomists for standard genome sequencing and annotation.</title>
        <authorList>
            <consortium name="The Broad Institute Genomics Platform"/>
            <consortium name="The Broad Institute Genome Sequencing Center for Infectious Disease"/>
            <person name="Wu L."/>
            <person name="Ma J."/>
        </authorList>
    </citation>
    <scope>NUCLEOTIDE SEQUENCE [LARGE SCALE GENOMIC DNA]</scope>
    <source>
        <strain evidence="8">CCUG 49018</strain>
    </source>
</reference>
<feature type="transmembrane region" description="Helical" evidence="5">
    <location>
        <begin position="416"/>
        <end position="435"/>
    </location>
</feature>
<feature type="transmembrane region" description="Helical" evidence="5">
    <location>
        <begin position="21"/>
        <end position="46"/>
    </location>
</feature>
<evidence type="ECO:0000259" key="6">
    <source>
        <dbReference type="Pfam" id="PF00324"/>
    </source>
</evidence>
<feature type="transmembrane region" description="Helical" evidence="5">
    <location>
        <begin position="100"/>
        <end position="122"/>
    </location>
</feature>
<feature type="transmembrane region" description="Helical" evidence="5">
    <location>
        <begin position="441"/>
        <end position="466"/>
    </location>
</feature>
<dbReference type="EMBL" id="JBHTMB010000221">
    <property type="protein sequence ID" value="MFD1236385.1"/>
    <property type="molecule type" value="Genomic_DNA"/>
</dbReference>
<evidence type="ECO:0000256" key="1">
    <source>
        <dbReference type="ARBA" id="ARBA00004141"/>
    </source>
</evidence>
<keyword evidence="4 5" id="KW-0472">Membrane</keyword>
<dbReference type="PANTHER" id="PTHR42770:SF16">
    <property type="entry name" value="AMINO ACID PERMEASE"/>
    <property type="match status" value="1"/>
</dbReference>
<feature type="transmembrane region" description="Helical" evidence="5">
    <location>
        <begin position="58"/>
        <end position="79"/>
    </location>
</feature>
<evidence type="ECO:0000313" key="7">
    <source>
        <dbReference type="EMBL" id="MFD1236385.1"/>
    </source>
</evidence>
<evidence type="ECO:0000313" key="8">
    <source>
        <dbReference type="Proteomes" id="UP001597182"/>
    </source>
</evidence>
<keyword evidence="8" id="KW-1185">Reference proteome</keyword>
<dbReference type="RefSeq" id="WP_346091890.1">
    <property type="nucleotide sequence ID" value="NZ_BAABKS010000043.1"/>
</dbReference>
<comment type="subcellular location">
    <subcellularLocation>
        <location evidence="1">Membrane</location>
        <topology evidence="1">Multi-pass membrane protein</topology>
    </subcellularLocation>
</comment>
<keyword evidence="2 5" id="KW-0812">Transmembrane</keyword>
<evidence type="ECO:0000256" key="4">
    <source>
        <dbReference type="ARBA" id="ARBA00023136"/>
    </source>
</evidence>
<comment type="caution">
    <text evidence="7">The sequence shown here is derived from an EMBL/GenBank/DDBJ whole genome shotgun (WGS) entry which is preliminary data.</text>
</comment>
<feature type="transmembrane region" description="Helical" evidence="5">
    <location>
        <begin position="377"/>
        <end position="404"/>
    </location>
</feature>
<feature type="transmembrane region" description="Helical" evidence="5">
    <location>
        <begin position="246"/>
        <end position="266"/>
    </location>
</feature>
<feature type="transmembrane region" description="Helical" evidence="5">
    <location>
        <begin position="142"/>
        <end position="161"/>
    </location>
</feature>
<dbReference type="InterPro" id="IPR004841">
    <property type="entry name" value="AA-permease/SLC12A_dom"/>
</dbReference>
<feature type="domain" description="Amino acid permease/ SLC12A" evidence="6">
    <location>
        <begin position="28"/>
        <end position="471"/>
    </location>
</feature>
<protein>
    <submittedName>
        <fullName evidence="7">APC family permease</fullName>
    </submittedName>
</protein>
<feature type="transmembrane region" description="Helical" evidence="5">
    <location>
        <begin position="207"/>
        <end position="226"/>
    </location>
</feature>
<evidence type="ECO:0000256" key="3">
    <source>
        <dbReference type="ARBA" id="ARBA00022989"/>
    </source>
</evidence>
<evidence type="ECO:0000256" key="5">
    <source>
        <dbReference type="SAM" id="Phobius"/>
    </source>
</evidence>
<dbReference type="Pfam" id="PF00324">
    <property type="entry name" value="AA_permease"/>
    <property type="match status" value="1"/>
</dbReference>
<name>A0ABW3VNI6_9PSEU</name>
<dbReference type="PANTHER" id="PTHR42770">
    <property type="entry name" value="AMINO ACID TRANSPORTER-RELATED"/>
    <property type="match status" value="1"/>
</dbReference>
<accession>A0ABW3VNI6</accession>
<gene>
    <name evidence="7" type="ORF">ACFQ34_24110</name>
</gene>
<feature type="transmembrane region" description="Helical" evidence="5">
    <location>
        <begin position="350"/>
        <end position="371"/>
    </location>
</feature>